<evidence type="ECO:0000256" key="1">
    <source>
        <dbReference type="SAM" id="MobiDB-lite"/>
    </source>
</evidence>
<feature type="compositionally biased region" description="Basic and acidic residues" evidence="1">
    <location>
        <begin position="248"/>
        <end position="267"/>
    </location>
</feature>
<name>A0A9P4R0C5_9PLEO</name>
<sequence length="267" mass="29412">MVPAICWAQFFQRMTNQAPTETLDETTGCTTAAAGQRQTSNCHLALESESPSRCLHARDVCKEPGSPIKPLHVARGSLTLARFTLFISSCVDDTCLHDPDEEQATARPIAVSLARQCSHLLDPSLLQGQRRHVHVQLCGSPGPGTAQSNRLALYTLFDTFTAAACLESDANDAYDPRPKSLEPRQVDIWRNGGGSRQPIIRHGSLPGSRAFPFSTPFADCWRRKMLCVGFEISMQGFLIRAASQSERPTADSEKREAAHVPKVDRRR</sequence>
<proteinExistence type="predicted"/>
<evidence type="ECO:0000313" key="2">
    <source>
        <dbReference type="EMBL" id="KAF2734389.1"/>
    </source>
</evidence>
<comment type="caution">
    <text evidence="2">The sequence shown here is derived from an EMBL/GenBank/DDBJ whole genome shotgun (WGS) entry which is preliminary data.</text>
</comment>
<dbReference type="AlphaFoldDB" id="A0A9P4R0C5"/>
<protein>
    <submittedName>
        <fullName evidence="2">Uncharacterized protein</fullName>
    </submittedName>
</protein>
<accession>A0A9P4R0C5</accession>
<dbReference type="Proteomes" id="UP000799444">
    <property type="component" value="Unassembled WGS sequence"/>
</dbReference>
<gene>
    <name evidence="2" type="ORF">EJ04DRAFT_245406</name>
</gene>
<feature type="region of interest" description="Disordered" evidence="1">
    <location>
        <begin position="243"/>
        <end position="267"/>
    </location>
</feature>
<evidence type="ECO:0000313" key="3">
    <source>
        <dbReference type="Proteomes" id="UP000799444"/>
    </source>
</evidence>
<dbReference type="EMBL" id="ML996148">
    <property type="protein sequence ID" value="KAF2734389.1"/>
    <property type="molecule type" value="Genomic_DNA"/>
</dbReference>
<organism evidence="2 3">
    <name type="scientific">Polyplosphaeria fusca</name>
    <dbReference type="NCBI Taxonomy" id="682080"/>
    <lineage>
        <taxon>Eukaryota</taxon>
        <taxon>Fungi</taxon>
        <taxon>Dikarya</taxon>
        <taxon>Ascomycota</taxon>
        <taxon>Pezizomycotina</taxon>
        <taxon>Dothideomycetes</taxon>
        <taxon>Pleosporomycetidae</taxon>
        <taxon>Pleosporales</taxon>
        <taxon>Tetraplosphaeriaceae</taxon>
        <taxon>Polyplosphaeria</taxon>
    </lineage>
</organism>
<reference evidence="2" key="1">
    <citation type="journal article" date="2020" name="Stud. Mycol.">
        <title>101 Dothideomycetes genomes: a test case for predicting lifestyles and emergence of pathogens.</title>
        <authorList>
            <person name="Haridas S."/>
            <person name="Albert R."/>
            <person name="Binder M."/>
            <person name="Bloem J."/>
            <person name="Labutti K."/>
            <person name="Salamov A."/>
            <person name="Andreopoulos B."/>
            <person name="Baker S."/>
            <person name="Barry K."/>
            <person name="Bills G."/>
            <person name="Bluhm B."/>
            <person name="Cannon C."/>
            <person name="Castanera R."/>
            <person name="Culley D."/>
            <person name="Daum C."/>
            <person name="Ezra D."/>
            <person name="Gonzalez J."/>
            <person name="Henrissat B."/>
            <person name="Kuo A."/>
            <person name="Liang C."/>
            <person name="Lipzen A."/>
            <person name="Lutzoni F."/>
            <person name="Magnuson J."/>
            <person name="Mondo S."/>
            <person name="Nolan M."/>
            <person name="Ohm R."/>
            <person name="Pangilinan J."/>
            <person name="Park H.-J."/>
            <person name="Ramirez L."/>
            <person name="Alfaro M."/>
            <person name="Sun H."/>
            <person name="Tritt A."/>
            <person name="Yoshinaga Y."/>
            <person name="Zwiers L.-H."/>
            <person name="Turgeon B."/>
            <person name="Goodwin S."/>
            <person name="Spatafora J."/>
            <person name="Crous P."/>
            <person name="Grigoriev I."/>
        </authorList>
    </citation>
    <scope>NUCLEOTIDE SEQUENCE</scope>
    <source>
        <strain evidence="2">CBS 125425</strain>
    </source>
</reference>
<keyword evidence="3" id="KW-1185">Reference proteome</keyword>